<feature type="domain" description="HTH cro/C1-type" evidence="1">
    <location>
        <begin position="10"/>
        <end position="64"/>
    </location>
</feature>
<dbReference type="PROSITE" id="PS50943">
    <property type="entry name" value="HTH_CROC1"/>
    <property type="match status" value="1"/>
</dbReference>
<dbReference type="SMART" id="SM00530">
    <property type="entry name" value="HTH_XRE"/>
    <property type="match status" value="1"/>
</dbReference>
<dbReference type="EMBL" id="MDEG01000027">
    <property type="protein sequence ID" value="PPU95486.1"/>
    <property type="molecule type" value="Genomic_DNA"/>
</dbReference>
<dbReference type="RefSeq" id="WP_031944007.1">
    <property type="nucleotide sequence ID" value="NZ_CP043477.1"/>
</dbReference>
<dbReference type="SUPFAM" id="SSF47413">
    <property type="entry name" value="lambda repressor-like DNA-binding domains"/>
    <property type="match status" value="1"/>
</dbReference>
<gene>
    <name evidence="2" type="ORF">XhyaCFBP1156_18575</name>
</gene>
<accession>A0A2S7EQT7</accession>
<sequence>MYNQIFFTNVLRLLEEQGMTKHDLAEKAGMSISFLSDLTNGKANPSLKIMGSIADALSVPLPTLLEMTDLDKATLDALSGGKAPKSLPDGFARIAAILNEYQAFTVRQWDEANRKQIAKSKGKKS</sequence>
<comment type="caution">
    <text evidence="2">The sequence shown here is derived from an EMBL/GenBank/DDBJ whole genome shotgun (WGS) entry which is preliminary data.</text>
</comment>
<protein>
    <submittedName>
        <fullName evidence="2">Transcriptional regulator</fullName>
    </submittedName>
</protein>
<name>A0A2S7EQT7_9XANT</name>
<evidence type="ECO:0000259" key="1">
    <source>
        <dbReference type="PROSITE" id="PS50943"/>
    </source>
</evidence>
<proteinExistence type="predicted"/>
<keyword evidence="3" id="KW-1185">Reference proteome</keyword>
<dbReference type="Gene3D" id="1.10.260.40">
    <property type="entry name" value="lambda repressor-like DNA-binding domains"/>
    <property type="match status" value="1"/>
</dbReference>
<dbReference type="InterPro" id="IPR010982">
    <property type="entry name" value="Lambda_DNA-bd_dom_sf"/>
</dbReference>
<organism evidence="2 3">
    <name type="scientific">Xanthomonas hyacinthi</name>
    <dbReference type="NCBI Taxonomy" id="56455"/>
    <lineage>
        <taxon>Bacteria</taxon>
        <taxon>Pseudomonadati</taxon>
        <taxon>Pseudomonadota</taxon>
        <taxon>Gammaproteobacteria</taxon>
        <taxon>Lysobacterales</taxon>
        <taxon>Lysobacteraceae</taxon>
        <taxon>Xanthomonas</taxon>
    </lineage>
</organism>
<reference evidence="3" key="1">
    <citation type="submission" date="2016-08" db="EMBL/GenBank/DDBJ databases">
        <authorList>
            <person name="Merda D."/>
            <person name="Briand M."/>
            <person name="Taghouti G."/>
            <person name="Carrere S."/>
            <person name="Gouzy J."/>
            <person name="Portier P."/>
            <person name="Jacques M.-A."/>
            <person name="Fischer-Le Saux M."/>
        </authorList>
    </citation>
    <scope>NUCLEOTIDE SEQUENCE [LARGE SCALE GENOMIC DNA]</scope>
    <source>
        <strain evidence="3">CFBP1156</strain>
    </source>
</reference>
<dbReference type="Pfam" id="PF01381">
    <property type="entry name" value="HTH_3"/>
    <property type="match status" value="1"/>
</dbReference>
<dbReference type="InterPro" id="IPR001387">
    <property type="entry name" value="Cro/C1-type_HTH"/>
</dbReference>
<evidence type="ECO:0000313" key="2">
    <source>
        <dbReference type="EMBL" id="PPU95486.1"/>
    </source>
</evidence>
<evidence type="ECO:0000313" key="3">
    <source>
        <dbReference type="Proteomes" id="UP000238261"/>
    </source>
</evidence>
<dbReference type="OrthoDB" id="7477860at2"/>
<dbReference type="AlphaFoldDB" id="A0A2S7EQT7"/>
<dbReference type="NCBIfam" id="NF010465">
    <property type="entry name" value="PRK13890.1"/>
    <property type="match status" value="1"/>
</dbReference>
<dbReference type="GO" id="GO:0003677">
    <property type="term" value="F:DNA binding"/>
    <property type="evidence" value="ECO:0007669"/>
    <property type="project" value="InterPro"/>
</dbReference>
<dbReference type="Proteomes" id="UP000238261">
    <property type="component" value="Unassembled WGS sequence"/>
</dbReference>
<dbReference type="CDD" id="cd00093">
    <property type="entry name" value="HTH_XRE"/>
    <property type="match status" value="1"/>
</dbReference>